<dbReference type="EMBL" id="PYLO01000003">
    <property type="protein sequence ID" value="PST37015.1"/>
    <property type="molecule type" value="Genomic_DNA"/>
</dbReference>
<organism evidence="1 2">
    <name type="scientific">Clostridium fessum</name>
    <dbReference type="NCBI Taxonomy" id="2126740"/>
    <lineage>
        <taxon>Bacteria</taxon>
        <taxon>Bacillati</taxon>
        <taxon>Bacillota</taxon>
        <taxon>Clostridia</taxon>
        <taxon>Eubacteriales</taxon>
        <taxon>Clostridiaceae</taxon>
        <taxon>Clostridium</taxon>
    </lineage>
</organism>
<accession>A0A2T3FP11</accession>
<name>A0A2T3FP11_9CLOT</name>
<keyword evidence="2" id="KW-1185">Reference proteome</keyword>
<proteinExistence type="predicted"/>
<protein>
    <submittedName>
        <fullName evidence="1">Uncharacterized protein</fullName>
    </submittedName>
</protein>
<dbReference type="Proteomes" id="UP000241048">
    <property type="component" value="Unassembled WGS sequence"/>
</dbReference>
<evidence type="ECO:0000313" key="2">
    <source>
        <dbReference type="Proteomes" id="UP000241048"/>
    </source>
</evidence>
<gene>
    <name evidence="1" type="ORF">C7U56_10780</name>
</gene>
<dbReference type="RefSeq" id="WP_107001215.1">
    <property type="nucleotide sequence ID" value="NZ_PYLO01000003.1"/>
</dbReference>
<comment type="caution">
    <text evidence="1">The sequence shown here is derived from an EMBL/GenBank/DDBJ whole genome shotgun (WGS) entry which is preliminary data.</text>
</comment>
<reference evidence="1 2" key="1">
    <citation type="submission" date="2018-03" db="EMBL/GenBank/DDBJ databases">
        <title>Lachnoclostridium SNUG30386 gen.nov., sp.nov., isolated from human faeces.</title>
        <authorList>
            <person name="Seo B."/>
            <person name="Jeon K."/>
            <person name="Ko G."/>
        </authorList>
    </citation>
    <scope>NUCLEOTIDE SEQUENCE [LARGE SCALE GENOMIC DNA]</scope>
    <source>
        <strain evidence="1 2">SNUG30386</strain>
    </source>
</reference>
<evidence type="ECO:0000313" key="1">
    <source>
        <dbReference type="EMBL" id="PST37015.1"/>
    </source>
</evidence>
<sequence>MYPVSNAFMQAIKSNTRKYYWTGTITTSDKKTYEFENEDIVKGSGYISRQCCGNSEIELGSVYAAELGISLFCDIDRYTLDGAEIKLWFHLLLDDGSTESIPMGVFYVAEANRRIKTLELKAYDGMLNLDKSFNKGLSSAAPYEFLSLLSKACHVELAQTKEEIEALPNGTELLGIYQDNDIESWRDFLYYLAQTLSCFAIIDRYGKLCLTSYGSTPVMAIDIRHRFSSSFSDFVTRYTAVSSTNKKTETAEYYAKDPDDGLTMNLGVNPLLQFGLEETRKRIINAILDVVSSVEYVPFDSETIGNPALDLGDVLRFTGGHADETKQSAITSIYTKINGKQTVKCVGKNPRLAAAKSKNDKNISGLISSIGETKLSIYTFTNALALDAGEEKLSIINMEFASGDETNAEFHAQAIMEVESNPDTRTLTAETTIDLGTTTDDEGNEVENKKVISFPLSWNEDGKTALSVFYVLDGHEVEEFHPKESWLSGKHILTLYYPIIGLTANQLHTFEVLISMKNGTGHIEAQNIMATIAGQGLGVQERWDGRITADDTLKKILLSAMPTHTLRDAVTVHFLAPKKTGLNDHVTSISLTGMPMRSVKDSLRLFAPIVHDVVETADKKKMHYQKEYVLDDEVFKLRKDYVLSGNSNVRLDRGRMLKLVIPTGNFDSLTDLAILPFDTLPFINMKILFAADLPLNSFTELTDGAVKLKKSFSTRISGQDQEIDRGRLAAFSLGLQNMTEITELEVSNV</sequence>
<dbReference type="AlphaFoldDB" id="A0A2T3FP11"/>